<evidence type="ECO:0000256" key="3">
    <source>
        <dbReference type="SAM" id="Coils"/>
    </source>
</evidence>
<feature type="compositionally biased region" description="Polar residues" evidence="4">
    <location>
        <begin position="215"/>
        <end position="227"/>
    </location>
</feature>
<dbReference type="PROSITE" id="PS51649">
    <property type="entry name" value="NPH3"/>
    <property type="match status" value="1"/>
</dbReference>
<dbReference type="UniPathway" id="UPA00143"/>
<comment type="similarity">
    <text evidence="2">Belongs to the NPH3 family.</text>
</comment>
<evidence type="ECO:0000313" key="6">
    <source>
        <dbReference type="EMBL" id="JAT40854.1"/>
    </source>
</evidence>
<dbReference type="EMBL" id="GDJX01027082">
    <property type="protein sequence ID" value="JAT40854.1"/>
    <property type="molecule type" value="Transcribed_RNA"/>
</dbReference>
<evidence type="ECO:0000256" key="2">
    <source>
        <dbReference type="PROSITE-ProRule" id="PRU00982"/>
    </source>
</evidence>
<evidence type="ECO:0000256" key="1">
    <source>
        <dbReference type="ARBA" id="ARBA00022786"/>
    </source>
</evidence>
<dbReference type="PANTHER" id="PTHR32370">
    <property type="entry name" value="OS12G0117600 PROTEIN"/>
    <property type="match status" value="1"/>
</dbReference>
<dbReference type="InterPro" id="IPR027356">
    <property type="entry name" value="NPH3_dom"/>
</dbReference>
<evidence type="ECO:0000256" key="4">
    <source>
        <dbReference type="SAM" id="MobiDB-lite"/>
    </source>
</evidence>
<feature type="region of interest" description="Disordered" evidence="4">
    <location>
        <begin position="206"/>
        <end position="227"/>
    </location>
</feature>
<dbReference type="AlphaFoldDB" id="A0A1D1XEM3"/>
<keyword evidence="1" id="KW-0833">Ubl conjugation pathway</keyword>
<feature type="domain" description="NPH3" evidence="5">
    <location>
        <begin position="1"/>
        <end position="105"/>
    </location>
</feature>
<gene>
    <name evidence="6" type="primary">At3g44820_0</name>
    <name evidence="6" type="ORF">g.53524</name>
</gene>
<dbReference type="InterPro" id="IPR043454">
    <property type="entry name" value="NPH3/RPT2-like"/>
</dbReference>
<evidence type="ECO:0000259" key="5">
    <source>
        <dbReference type="PROSITE" id="PS51649"/>
    </source>
</evidence>
<feature type="coiled-coil region" evidence="3">
    <location>
        <begin position="147"/>
        <end position="181"/>
    </location>
</feature>
<reference evidence="6" key="1">
    <citation type="submission" date="2015-07" db="EMBL/GenBank/DDBJ databases">
        <title>Transcriptome Assembly of Anthurium amnicola.</title>
        <authorList>
            <person name="Suzuki J."/>
        </authorList>
    </citation>
    <scope>NUCLEOTIDE SEQUENCE</scope>
</reference>
<accession>A0A1D1XEM3</accession>
<sequence>MEEATSAAADTPTAAHVDERVCRFYRQGNAWFFETGLPSDIIIEVDAAIFHLHKAHPWLSMNEREQLLSIIDYRRLSFDACTHASQNERLPLRVALQVLFFEQLHLKKALSSFLRIADTDSNATGSTEDMAGQIIQIGGWVSLVRENRTMKVDMDRMMLRVRELEQEIVNMRQEMKKVDRLHCLINSTHTVPRKFGCMPLPHLNDPKSDSEASIIPSSRKSFRATVS</sequence>
<proteinExistence type="inferred from homology"/>
<keyword evidence="3" id="KW-0175">Coiled coil</keyword>
<protein>
    <submittedName>
        <fullName evidence="6">BTB/POZ domain-containing protein At3g44820</fullName>
    </submittedName>
</protein>
<dbReference type="GO" id="GO:0016567">
    <property type="term" value="P:protein ubiquitination"/>
    <property type="evidence" value="ECO:0007669"/>
    <property type="project" value="UniProtKB-UniPathway"/>
</dbReference>
<name>A0A1D1XEM3_9ARAE</name>
<organism evidence="6">
    <name type="scientific">Anthurium amnicola</name>
    <dbReference type="NCBI Taxonomy" id="1678845"/>
    <lineage>
        <taxon>Eukaryota</taxon>
        <taxon>Viridiplantae</taxon>
        <taxon>Streptophyta</taxon>
        <taxon>Embryophyta</taxon>
        <taxon>Tracheophyta</taxon>
        <taxon>Spermatophyta</taxon>
        <taxon>Magnoliopsida</taxon>
        <taxon>Liliopsida</taxon>
        <taxon>Araceae</taxon>
        <taxon>Pothoideae</taxon>
        <taxon>Potheae</taxon>
        <taxon>Anthurium</taxon>
    </lineage>
</organism>